<evidence type="ECO:0000259" key="3">
    <source>
        <dbReference type="PROSITE" id="PS51035"/>
    </source>
</evidence>
<sequence>MPFADRRDRNRSKLSDRIRGRSTDEILEEIQREFGNNSGNSMFFDPSDSRTSPQREEFPFDDDMLRGHLSVRSHLEDLAKRHPDLAGHLRCPPWGGEPSTRGWSRKRTVSGEDNKSEEPSDLNHNHTDTLTESSPDKKPFEENMDKEQQPPFENNSRSQENDDKPQRFVSKLEFTPVNLTNQSENVQQSAQPQSEHSQPKEPHNDTSTFSQGNQKQPNVRHIPIYVEGRSEPVYPKNVDQIFSENNGSALPKRASGKQTPFAQYHSFHDQNTAQRRQTPPSQQRQQTPPQHQHIPPNETRSTPPPPPRQQVKPVDALEKVQNVQAEVEELAVTVNKFSGSSRTDKQYIYLDEMLTRNLIKLDTIETEGRDDVRMARKKAIKTIQDTISILENKVPQPQEESMEVDQSTDDVTEVAPSEDKSSETEKVENNN</sequence>
<feature type="compositionally biased region" description="Polar residues" evidence="2">
    <location>
        <begin position="205"/>
        <end position="217"/>
    </location>
</feature>
<name>A0A8B8FUH8_9HEMI</name>
<evidence type="ECO:0000256" key="2">
    <source>
        <dbReference type="SAM" id="MobiDB-lite"/>
    </source>
</evidence>
<proteinExistence type="predicted"/>
<dbReference type="InterPro" id="IPR003103">
    <property type="entry name" value="BAG_domain"/>
</dbReference>
<dbReference type="InterPro" id="IPR039773">
    <property type="entry name" value="BAG_chaperone_regulator"/>
</dbReference>
<dbReference type="GO" id="GO:0005829">
    <property type="term" value="C:cytosol"/>
    <property type="evidence" value="ECO:0007669"/>
    <property type="project" value="TreeGrafter"/>
</dbReference>
<evidence type="ECO:0000313" key="4">
    <source>
        <dbReference type="Proteomes" id="UP000694846"/>
    </source>
</evidence>
<protein>
    <submittedName>
        <fullName evidence="5">BAG domain-containing protein Samui isoform X1</fullName>
    </submittedName>
</protein>
<accession>A0A8B8FUH8</accession>
<dbReference type="CTD" id="39518"/>
<feature type="domain" description="BAG" evidence="3">
    <location>
        <begin position="316"/>
        <end position="394"/>
    </location>
</feature>
<dbReference type="Gene3D" id="1.20.58.120">
    <property type="entry name" value="BAG domain"/>
    <property type="match status" value="1"/>
</dbReference>
<dbReference type="Proteomes" id="UP000694846">
    <property type="component" value="Unplaced"/>
</dbReference>
<feature type="compositionally biased region" description="Basic and acidic residues" evidence="2">
    <location>
        <begin position="417"/>
        <end position="431"/>
    </location>
</feature>
<dbReference type="SUPFAM" id="SSF63491">
    <property type="entry name" value="BAG domain"/>
    <property type="match status" value="1"/>
</dbReference>
<dbReference type="Pfam" id="PF02179">
    <property type="entry name" value="BAG"/>
    <property type="match status" value="1"/>
</dbReference>
<keyword evidence="4" id="KW-1185">Reference proteome</keyword>
<feature type="compositionally biased region" description="Polar residues" evidence="2">
    <location>
        <begin position="177"/>
        <end position="196"/>
    </location>
</feature>
<organism evidence="4 5">
    <name type="scientific">Sipha flava</name>
    <name type="common">yellow sugarcane aphid</name>
    <dbReference type="NCBI Taxonomy" id="143950"/>
    <lineage>
        <taxon>Eukaryota</taxon>
        <taxon>Metazoa</taxon>
        <taxon>Ecdysozoa</taxon>
        <taxon>Arthropoda</taxon>
        <taxon>Hexapoda</taxon>
        <taxon>Insecta</taxon>
        <taxon>Pterygota</taxon>
        <taxon>Neoptera</taxon>
        <taxon>Paraneoptera</taxon>
        <taxon>Hemiptera</taxon>
        <taxon>Sternorrhyncha</taxon>
        <taxon>Aphidomorpha</taxon>
        <taxon>Aphidoidea</taxon>
        <taxon>Aphididae</taxon>
        <taxon>Sipha</taxon>
    </lineage>
</organism>
<feature type="compositionally biased region" description="Basic and acidic residues" evidence="2">
    <location>
        <begin position="1"/>
        <end position="32"/>
    </location>
</feature>
<evidence type="ECO:0000313" key="5">
    <source>
        <dbReference type="RefSeq" id="XP_025414005.1"/>
    </source>
</evidence>
<dbReference type="SMART" id="SM00264">
    <property type="entry name" value="BAG"/>
    <property type="match status" value="1"/>
</dbReference>
<dbReference type="PANTHER" id="PTHR12329">
    <property type="entry name" value="BCL2-ASSOCIATED ATHANOGENE"/>
    <property type="match status" value="1"/>
</dbReference>
<evidence type="ECO:0000256" key="1">
    <source>
        <dbReference type="ARBA" id="ARBA00023186"/>
    </source>
</evidence>
<dbReference type="GO" id="GO:0005634">
    <property type="term" value="C:nucleus"/>
    <property type="evidence" value="ECO:0007669"/>
    <property type="project" value="TreeGrafter"/>
</dbReference>
<dbReference type="RefSeq" id="XP_025414005.1">
    <property type="nucleotide sequence ID" value="XM_025558220.1"/>
</dbReference>
<feature type="region of interest" description="Disordered" evidence="2">
    <location>
        <begin position="393"/>
        <end position="431"/>
    </location>
</feature>
<feature type="region of interest" description="Disordered" evidence="2">
    <location>
        <begin position="84"/>
        <end position="312"/>
    </location>
</feature>
<feature type="compositionally biased region" description="Basic and acidic residues" evidence="2">
    <location>
        <begin position="109"/>
        <end position="148"/>
    </location>
</feature>
<feature type="compositionally biased region" description="Acidic residues" evidence="2">
    <location>
        <begin position="400"/>
        <end position="412"/>
    </location>
</feature>
<dbReference type="PANTHER" id="PTHR12329:SF5">
    <property type="entry name" value="STARVIN, ISOFORM E"/>
    <property type="match status" value="1"/>
</dbReference>
<feature type="compositionally biased region" description="Basic and acidic residues" evidence="2">
    <location>
        <begin position="53"/>
        <end position="63"/>
    </location>
</feature>
<keyword evidence="1" id="KW-0143">Chaperone</keyword>
<feature type="region of interest" description="Disordered" evidence="2">
    <location>
        <begin position="1"/>
        <end position="63"/>
    </location>
</feature>
<reference evidence="5" key="1">
    <citation type="submission" date="2025-08" db="UniProtKB">
        <authorList>
            <consortium name="RefSeq"/>
        </authorList>
    </citation>
    <scope>IDENTIFICATION</scope>
    <source>
        <tissue evidence="5">Whole body</tissue>
    </source>
</reference>
<dbReference type="AlphaFoldDB" id="A0A8B8FUH8"/>
<dbReference type="GO" id="GO:0050821">
    <property type="term" value="P:protein stabilization"/>
    <property type="evidence" value="ECO:0007669"/>
    <property type="project" value="TreeGrafter"/>
</dbReference>
<gene>
    <name evidence="5" type="primary">LOC112686093</name>
</gene>
<dbReference type="InterPro" id="IPR036533">
    <property type="entry name" value="BAG_dom_sf"/>
</dbReference>
<feature type="compositionally biased region" description="Low complexity" evidence="2">
    <location>
        <begin position="274"/>
        <end position="301"/>
    </location>
</feature>
<dbReference type="GO" id="GO:0000774">
    <property type="term" value="F:adenyl-nucleotide exchange factor activity"/>
    <property type="evidence" value="ECO:0007669"/>
    <property type="project" value="TreeGrafter"/>
</dbReference>
<dbReference type="GO" id="GO:0051087">
    <property type="term" value="F:protein-folding chaperone binding"/>
    <property type="evidence" value="ECO:0007669"/>
    <property type="project" value="InterPro"/>
</dbReference>
<dbReference type="GeneID" id="112686093"/>
<dbReference type="OrthoDB" id="333905at2759"/>
<dbReference type="GO" id="GO:0016020">
    <property type="term" value="C:membrane"/>
    <property type="evidence" value="ECO:0007669"/>
    <property type="project" value="TreeGrafter"/>
</dbReference>
<dbReference type="PROSITE" id="PS51035">
    <property type="entry name" value="BAG"/>
    <property type="match status" value="1"/>
</dbReference>